<evidence type="ECO:0000256" key="1">
    <source>
        <dbReference type="SAM" id="Phobius"/>
    </source>
</evidence>
<gene>
    <name evidence="2" type="ORF">PDIGIT_LOCUS3873</name>
</gene>
<accession>A0A9W4U9V8</accession>
<keyword evidence="1" id="KW-1133">Transmembrane helix</keyword>
<dbReference type="OrthoDB" id="2896006at2759"/>
<evidence type="ECO:0000313" key="3">
    <source>
        <dbReference type="Proteomes" id="UP001152607"/>
    </source>
</evidence>
<feature type="transmembrane region" description="Helical" evidence="1">
    <location>
        <begin position="133"/>
        <end position="153"/>
    </location>
</feature>
<protein>
    <submittedName>
        <fullName evidence="2">Uncharacterized protein</fullName>
    </submittedName>
</protein>
<feature type="transmembrane region" description="Helical" evidence="1">
    <location>
        <begin position="159"/>
        <end position="179"/>
    </location>
</feature>
<keyword evidence="1" id="KW-0812">Transmembrane</keyword>
<feature type="transmembrane region" description="Helical" evidence="1">
    <location>
        <begin position="339"/>
        <end position="361"/>
    </location>
</feature>
<reference evidence="2" key="1">
    <citation type="submission" date="2023-01" db="EMBL/GenBank/DDBJ databases">
        <authorList>
            <person name="Van Ghelder C."/>
            <person name="Rancurel C."/>
        </authorList>
    </citation>
    <scope>NUCLEOTIDE SEQUENCE</scope>
    <source>
        <strain evidence="2">CNCM I-4278</strain>
    </source>
</reference>
<dbReference type="EMBL" id="CAOQHR010000002">
    <property type="protein sequence ID" value="CAI6327074.1"/>
    <property type="molecule type" value="Genomic_DNA"/>
</dbReference>
<feature type="transmembrane region" description="Helical" evidence="1">
    <location>
        <begin position="204"/>
        <end position="230"/>
    </location>
</feature>
<feature type="transmembrane region" description="Helical" evidence="1">
    <location>
        <begin position="34"/>
        <end position="56"/>
    </location>
</feature>
<dbReference type="Proteomes" id="UP001152607">
    <property type="component" value="Unassembled WGS sequence"/>
</dbReference>
<evidence type="ECO:0000313" key="2">
    <source>
        <dbReference type="EMBL" id="CAI6327074.1"/>
    </source>
</evidence>
<comment type="caution">
    <text evidence="2">The sequence shown here is derived from an EMBL/GenBank/DDBJ whole genome shotgun (WGS) entry which is preliminary data.</text>
</comment>
<keyword evidence="3" id="KW-1185">Reference proteome</keyword>
<sequence>MLDFAVRRGLEHAGGLHVLKRAISNEHDKVSGEFPVWGIILLVLTAIAFFVFLIVVEYALQYLIATLAAIETPNAAITISAPKEAATGEEKEGLLETSPEATLVHEKPITSSIRATLKHLRAESGRRAHLKGFGYHFLYSMVVSQVTNLFFLIVPANLFTAVVGAAVAGAVCAPLHAAWTNKVISKHSNVTFWQRIPNRSSWKIVALPAAVVALVPYLQIALIFVFAQFLNLPTVGEQSRSTVTLAGVAWHLFKFIALVFAVAATTLFLYIPAMATLVRTEASLLSEDQDTVVPFDRTFAGKVVPKSLGGTGVVRFVDAWKSFDGEGRRRVFKHFVKSFFVEIFMVIVIFHVFLLELLVIMGTSFGPAVKQAVGHN</sequence>
<keyword evidence="1" id="KW-0472">Membrane</keyword>
<name>A0A9W4U9V8_9PLEO</name>
<proteinExistence type="predicted"/>
<feature type="transmembrane region" description="Helical" evidence="1">
    <location>
        <begin position="250"/>
        <end position="271"/>
    </location>
</feature>
<organism evidence="2 3">
    <name type="scientific">Periconia digitata</name>
    <dbReference type="NCBI Taxonomy" id="1303443"/>
    <lineage>
        <taxon>Eukaryota</taxon>
        <taxon>Fungi</taxon>
        <taxon>Dikarya</taxon>
        <taxon>Ascomycota</taxon>
        <taxon>Pezizomycotina</taxon>
        <taxon>Dothideomycetes</taxon>
        <taxon>Pleosporomycetidae</taxon>
        <taxon>Pleosporales</taxon>
        <taxon>Massarineae</taxon>
        <taxon>Periconiaceae</taxon>
        <taxon>Periconia</taxon>
    </lineage>
</organism>
<dbReference type="AlphaFoldDB" id="A0A9W4U9V8"/>